<evidence type="ECO:0000313" key="15">
    <source>
        <dbReference type="Proteomes" id="UP001255856"/>
    </source>
</evidence>
<feature type="transmembrane region" description="Helical" evidence="11">
    <location>
        <begin position="159"/>
        <end position="178"/>
    </location>
</feature>
<dbReference type="EMBL" id="JASFZW010000002">
    <property type="protein sequence ID" value="KAK2080034.1"/>
    <property type="molecule type" value="Genomic_DNA"/>
</dbReference>
<evidence type="ECO:0000256" key="8">
    <source>
        <dbReference type="ARBA" id="ARBA00022989"/>
    </source>
</evidence>
<comment type="caution">
    <text evidence="11">Lacks conserved residue(s) required for the propagation of feature annotation.</text>
</comment>
<keyword evidence="11" id="KW-0926">Vacuole</keyword>
<name>A0AAD9IMM4_PROWI</name>
<comment type="similarity">
    <text evidence="2">Belongs to the Ca(2+):cation antiporter (CaCA) (TC 2.A.19) family. Cation/proton exchanger (CAX) subfamily.</text>
</comment>
<feature type="transmembrane region" description="Helical" evidence="11">
    <location>
        <begin position="462"/>
        <end position="482"/>
    </location>
</feature>
<dbReference type="Gene3D" id="1.20.1420.30">
    <property type="entry name" value="NCX, central ion-binding region"/>
    <property type="match status" value="1"/>
</dbReference>
<comment type="caution">
    <text evidence="14">The sequence shown here is derived from an EMBL/GenBank/DDBJ whole genome shotgun (WGS) entry which is preliminary data.</text>
</comment>
<keyword evidence="8 11" id="KW-1133">Transmembrane helix</keyword>
<evidence type="ECO:0000256" key="5">
    <source>
        <dbReference type="ARBA" id="ARBA00022568"/>
    </source>
</evidence>
<dbReference type="Proteomes" id="UP001255856">
    <property type="component" value="Unassembled WGS sequence"/>
</dbReference>
<evidence type="ECO:0000256" key="7">
    <source>
        <dbReference type="ARBA" id="ARBA00022837"/>
    </source>
</evidence>
<evidence type="ECO:0000313" key="14">
    <source>
        <dbReference type="EMBL" id="KAK2080034.1"/>
    </source>
</evidence>
<evidence type="ECO:0000259" key="13">
    <source>
        <dbReference type="Pfam" id="PF01699"/>
    </source>
</evidence>
<dbReference type="GO" id="GO:0009705">
    <property type="term" value="C:plant-type vacuole membrane"/>
    <property type="evidence" value="ECO:0007669"/>
    <property type="project" value="TreeGrafter"/>
</dbReference>
<dbReference type="GO" id="GO:0006874">
    <property type="term" value="P:intracellular calcium ion homeostasis"/>
    <property type="evidence" value="ECO:0007669"/>
    <property type="project" value="TreeGrafter"/>
</dbReference>
<feature type="region of interest" description="Disordered" evidence="12">
    <location>
        <begin position="1"/>
        <end position="44"/>
    </location>
</feature>
<feature type="transmembrane region" description="Helical" evidence="11">
    <location>
        <begin position="259"/>
        <end position="277"/>
    </location>
</feature>
<evidence type="ECO:0000256" key="10">
    <source>
        <dbReference type="ARBA" id="ARBA00023136"/>
    </source>
</evidence>
<feature type="transmembrane region" description="Helical" evidence="11">
    <location>
        <begin position="289"/>
        <end position="312"/>
    </location>
</feature>
<dbReference type="NCBIfam" id="TIGR00378">
    <property type="entry name" value="cax"/>
    <property type="match status" value="1"/>
</dbReference>
<dbReference type="InterPro" id="IPR004837">
    <property type="entry name" value="NaCa_Exmemb"/>
</dbReference>
<keyword evidence="15" id="KW-1185">Reference proteome</keyword>
<dbReference type="AlphaFoldDB" id="A0AAD9IMM4"/>
<dbReference type="GO" id="GO:0012505">
    <property type="term" value="C:endomembrane system"/>
    <property type="evidence" value="ECO:0007669"/>
    <property type="project" value="UniProtKB-SubCell"/>
</dbReference>
<comment type="subcellular location">
    <subcellularLocation>
        <location evidence="1">Endomembrane system</location>
        <topology evidence="1">Multi-pass membrane protein</topology>
    </subcellularLocation>
    <subcellularLocation>
        <location evidence="11">Vacuole membrane</location>
    </subcellularLocation>
</comment>
<feature type="transmembrane region" description="Helical" evidence="11">
    <location>
        <begin position="437"/>
        <end position="456"/>
    </location>
</feature>
<evidence type="ECO:0000256" key="4">
    <source>
        <dbReference type="ARBA" id="ARBA00022449"/>
    </source>
</evidence>
<evidence type="ECO:0000256" key="1">
    <source>
        <dbReference type="ARBA" id="ARBA00004127"/>
    </source>
</evidence>
<dbReference type="PANTHER" id="PTHR31503:SF22">
    <property type="entry name" value="VACUOLAR CALCIUM ION TRANSPORTER"/>
    <property type="match status" value="1"/>
</dbReference>
<dbReference type="InterPro" id="IPR044880">
    <property type="entry name" value="NCX_ion-bd_dom_sf"/>
</dbReference>
<keyword evidence="9 11" id="KW-0406">Ion transport</keyword>
<feature type="transmembrane region" description="Helical" evidence="11">
    <location>
        <begin position="373"/>
        <end position="396"/>
    </location>
</feature>
<protein>
    <recommendedName>
        <fullName evidence="11">Vacuolar cation/proton exchanger</fullName>
    </recommendedName>
</protein>
<evidence type="ECO:0000256" key="6">
    <source>
        <dbReference type="ARBA" id="ARBA00022692"/>
    </source>
</evidence>
<feature type="domain" description="Sodium/calcium exchanger membrane region" evidence="13">
    <location>
        <begin position="159"/>
        <end position="314"/>
    </location>
</feature>
<evidence type="ECO:0000256" key="2">
    <source>
        <dbReference type="ARBA" id="ARBA00008248"/>
    </source>
</evidence>
<evidence type="ECO:0000256" key="12">
    <source>
        <dbReference type="SAM" id="MobiDB-lite"/>
    </source>
</evidence>
<dbReference type="Pfam" id="PF01699">
    <property type="entry name" value="Na_Ca_ex"/>
    <property type="match status" value="2"/>
</dbReference>
<sequence length="491" mass="52267">MAPPPEYTALPGEPDAEAERASQAENGAQPSRGPPAHDSERARRHWRFAAKNVAKLMPGHESDSDSSASLLSDRRLRQRPGPHRDTIAATFVNTLTGGVLGTGGVLQMQSYSMRVKPGVFSLKTDAKCIGLMLISSYLNLLLLCVPIGILGGARGWDPVLVFGANFLSLVPLALLLGETTEDLAVRFGDIVGGLLNATFGNVVEIILSIAALQKGLYNVVATSLIGSILSNLLLVLGMCFFFGGLRYQQQKFSPLANKVGSSLLFVACIGIIIPTMAKRIYGSEVMTDGALLSLSHAIAILLIFVYLCYLYFQLKTHSDLFASEGDSGDTPALSLAGALSFLGVITIIVAVCSEYLTGAIEAVSETLNINPSFLGLIVLPIAGNACEHITAVFVAMKNKMDLAIGVAVGSSIQIALFAIPFTVLAGWAMGQHFNLDFDVFSVLMLTVAVILAYFVSSDGSSNWLLGLQLSITYVLIAAVFLLEKEPKRPNP</sequence>
<accession>A0AAD9IMM4</accession>
<reference evidence="14" key="1">
    <citation type="submission" date="2021-01" db="EMBL/GenBank/DDBJ databases">
        <authorList>
            <person name="Eckstrom K.M.E."/>
        </authorList>
    </citation>
    <scope>NUCLEOTIDE SEQUENCE</scope>
    <source>
        <strain evidence="14">UVCC 0001</strain>
    </source>
</reference>
<keyword evidence="6 11" id="KW-0812">Transmembrane</keyword>
<feature type="transmembrane region" description="Helical" evidence="11">
    <location>
        <begin position="129"/>
        <end position="152"/>
    </location>
</feature>
<comment type="function">
    <text evidence="11">Vacuolar cation/proton exchanger (CAX). Translocates Ca(2+) and other metal ions into vacuoles using the proton gradient formed by H(+)-ATPase and H(+)-pyrophosphatase.</text>
</comment>
<keyword evidence="4 11" id="KW-0050">Antiport</keyword>
<feature type="transmembrane region" description="Helical" evidence="11">
    <location>
        <begin position="402"/>
        <end position="425"/>
    </location>
</feature>
<keyword evidence="3 11" id="KW-0813">Transport</keyword>
<feature type="domain" description="Sodium/calcium exchanger membrane region" evidence="13">
    <location>
        <begin position="340"/>
        <end position="481"/>
    </location>
</feature>
<feature type="transmembrane region" description="Helical" evidence="11">
    <location>
        <begin position="190"/>
        <end position="212"/>
    </location>
</feature>
<evidence type="ECO:0000256" key="11">
    <source>
        <dbReference type="RuleBase" id="RU365028"/>
    </source>
</evidence>
<organism evidence="14 15">
    <name type="scientific">Prototheca wickerhamii</name>
    <dbReference type="NCBI Taxonomy" id="3111"/>
    <lineage>
        <taxon>Eukaryota</taxon>
        <taxon>Viridiplantae</taxon>
        <taxon>Chlorophyta</taxon>
        <taxon>core chlorophytes</taxon>
        <taxon>Trebouxiophyceae</taxon>
        <taxon>Chlorellales</taxon>
        <taxon>Chlorellaceae</taxon>
        <taxon>Prototheca</taxon>
    </lineage>
</organism>
<feature type="transmembrane region" description="Helical" evidence="11">
    <location>
        <begin position="87"/>
        <end position="109"/>
    </location>
</feature>
<evidence type="ECO:0000256" key="3">
    <source>
        <dbReference type="ARBA" id="ARBA00022448"/>
    </source>
</evidence>
<keyword evidence="7 11" id="KW-0106">Calcium</keyword>
<dbReference type="PANTHER" id="PTHR31503">
    <property type="entry name" value="VACUOLAR CALCIUM ION TRANSPORTER"/>
    <property type="match status" value="1"/>
</dbReference>
<feature type="transmembrane region" description="Helical" evidence="11">
    <location>
        <begin position="224"/>
        <end position="247"/>
    </location>
</feature>
<proteinExistence type="inferred from homology"/>
<evidence type="ECO:0000256" key="9">
    <source>
        <dbReference type="ARBA" id="ARBA00023065"/>
    </source>
</evidence>
<dbReference type="InterPro" id="IPR004798">
    <property type="entry name" value="CAX-like"/>
</dbReference>
<dbReference type="InterPro" id="IPR004713">
    <property type="entry name" value="CaH_exchang"/>
</dbReference>
<dbReference type="GO" id="GO:0015369">
    <property type="term" value="F:calcium:proton antiporter activity"/>
    <property type="evidence" value="ECO:0007669"/>
    <property type="project" value="UniProtKB-UniRule"/>
</dbReference>
<dbReference type="NCBIfam" id="TIGR00846">
    <property type="entry name" value="caca2"/>
    <property type="match status" value="1"/>
</dbReference>
<keyword evidence="10 11" id="KW-0472">Membrane</keyword>
<gene>
    <name evidence="14" type="ORF">QBZ16_002430</name>
</gene>
<keyword evidence="5 11" id="KW-0109">Calcium transport</keyword>
<feature type="transmembrane region" description="Helical" evidence="11">
    <location>
        <begin position="332"/>
        <end position="352"/>
    </location>
</feature>